<accession>A0A135HPT9</accession>
<feature type="transmembrane region" description="Helical" evidence="1">
    <location>
        <begin position="6"/>
        <end position="26"/>
    </location>
</feature>
<dbReference type="PANTHER" id="PTHR41532">
    <property type="entry name" value="FIXS PROTEIN"/>
    <property type="match status" value="1"/>
</dbReference>
<dbReference type="STRING" id="1494590.ATN84_20830"/>
<protein>
    <submittedName>
        <fullName evidence="2">Cytochrome C oxidase Cbb3</fullName>
    </submittedName>
</protein>
<dbReference type="Proteomes" id="UP000070107">
    <property type="component" value="Unassembled WGS sequence"/>
</dbReference>
<dbReference type="OrthoDB" id="9802763at2"/>
<reference evidence="2 3" key="1">
    <citation type="submission" date="2015-11" db="EMBL/GenBank/DDBJ databases">
        <title>Draft genome sequence of Paramesorhizobium deserti A-3-E, a strain highly resistant to diverse beta-lactam antibiotics.</title>
        <authorList>
            <person name="Lv R."/>
            <person name="Yang X."/>
            <person name="Fang N."/>
            <person name="Guo J."/>
            <person name="Luo X."/>
            <person name="Peng F."/>
            <person name="Yang R."/>
            <person name="Cui Y."/>
            <person name="Fang C."/>
            <person name="Song Y."/>
        </authorList>
    </citation>
    <scope>NUCLEOTIDE SEQUENCE [LARGE SCALE GENOMIC DNA]</scope>
    <source>
        <strain evidence="2 3">A-3-E</strain>
    </source>
</reference>
<dbReference type="NCBIfam" id="TIGR00847">
    <property type="entry name" value="ccoS"/>
    <property type="match status" value="1"/>
</dbReference>
<dbReference type="AlphaFoldDB" id="A0A135HPT9"/>
<organism evidence="2 3">
    <name type="scientific">Paramesorhizobium deserti</name>
    <dbReference type="NCBI Taxonomy" id="1494590"/>
    <lineage>
        <taxon>Bacteria</taxon>
        <taxon>Pseudomonadati</taxon>
        <taxon>Pseudomonadota</taxon>
        <taxon>Alphaproteobacteria</taxon>
        <taxon>Hyphomicrobiales</taxon>
        <taxon>Phyllobacteriaceae</taxon>
        <taxon>Paramesorhizobium</taxon>
    </lineage>
</organism>
<dbReference type="EMBL" id="LNTU01000039">
    <property type="protein sequence ID" value="KXF75123.1"/>
    <property type="molecule type" value="Genomic_DNA"/>
</dbReference>
<keyword evidence="1" id="KW-0812">Transmembrane</keyword>
<sequence length="69" mass="7519">MTNLVVLIPIALFLGVLGLVAFLWSLKNGQYDDLDGAAERILLDDPAEKTSDAVYRGTMKLDNRLPAGE</sequence>
<keyword evidence="1" id="KW-1133">Transmembrane helix</keyword>
<keyword evidence="1" id="KW-0472">Membrane</keyword>
<proteinExistence type="predicted"/>
<evidence type="ECO:0000313" key="3">
    <source>
        <dbReference type="Proteomes" id="UP000070107"/>
    </source>
</evidence>
<dbReference type="RefSeq" id="WP_068884904.1">
    <property type="nucleotide sequence ID" value="NZ_LNTU01000039.1"/>
</dbReference>
<evidence type="ECO:0000256" key="1">
    <source>
        <dbReference type="SAM" id="Phobius"/>
    </source>
</evidence>
<dbReference type="PANTHER" id="PTHR41532:SF1">
    <property type="entry name" value="FIXS PROTEIN"/>
    <property type="match status" value="1"/>
</dbReference>
<name>A0A135HPT9_9HYPH</name>
<gene>
    <name evidence="2" type="ORF">ATN84_20830</name>
</gene>
<comment type="caution">
    <text evidence="2">The sequence shown here is derived from an EMBL/GenBank/DDBJ whole genome shotgun (WGS) entry which is preliminary data.</text>
</comment>
<dbReference type="Pfam" id="PF03597">
    <property type="entry name" value="FixS"/>
    <property type="match status" value="1"/>
</dbReference>
<dbReference type="InterPro" id="IPR004714">
    <property type="entry name" value="Cyt_oxidase_maturation_cbb3"/>
</dbReference>
<keyword evidence="3" id="KW-1185">Reference proteome</keyword>
<evidence type="ECO:0000313" key="2">
    <source>
        <dbReference type="EMBL" id="KXF75123.1"/>
    </source>
</evidence>